<sequence>MTDISVGGVSTHHAPLEVNAPAAQQAAELDGHTVSKSLGTRISEGWNNFTSKISGFFDSVSSKYNDWKQARADAVVERQQDAAKGAASEILGSLKDGRLVEAYQSFTQLHSVAENLQPENPRAFVSEKLQEAASQLSTQDREAIRLHDFKEDGERLVRDHSAHAVRSLHISEGLVKSGLMSVSDLSAEINFIEDVKSEIPTALKLVKNELKGQALADVRSVSQGLFPVADDGTVNTTRNDVQIFRGDHNETPGEVLKHTGENYLTKGSFENVGGVDVSTKAVADWPRSNINFVDGDRTHNTTNTGGPDEAPAKVAESVAFAREFTGSDEATKVLSSVVHQYGWRDLSSKMVNDDGQVVRLTLAPKEYAFANVHGSDGVRQVDNPGKQVGGAEYTVTKTESGDFKVAIDWELLAVGIKDENGNTVLFDPRNPIHAANTDEEKASGISSTLSIQLDGEILISGEAAARGELELLDSSFEHTFTGKLTL</sequence>
<proteinExistence type="predicted"/>
<dbReference type="AlphaFoldDB" id="A0A1I7D0V1"/>
<evidence type="ECO:0000313" key="2">
    <source>
        <dbReference type="Proteomes" id="UP000183371"/>
    </source>
</evidence>
<gene>
    <name evidence="1" type="ORF">SAMN05444141_107112</name>
</gene>
<accession>A0A1I7D0V1</accession>
<dbReference type="Proteomes" id="UP000183371">
    <property type="component" value="Unassembled WGS sequence"/>
</dbReference>
<dbReference type="EMBL" id="FPBD01000007">
    <property type="protein sequence ID" value="SFU05262.1"/>
    <property type="molecule type" value="Genomic_DNA"/>
</dbReference>
<reference evidence="2" key="1">
    <citation type="submission" date="2016-10" db="EMBL/GenBank/DDBJ databases">
        <authorList>
            <person name="Varghese N."/>
            <person name="Submissions S."/>
        </authorList>
    </citation>
    <scope>NUCLEOTIDE SEQUENCE [LARGE SCALE GENOMIC DNA]</scope>
    <source>
        <strain evidence="2">DSM 17465</strain>
    </source>
</reference>
<organism evidence="1 2">
    <name type="scientific">Pseudovibrio denitrificans</name>
    <dbReference type="NCBI Taxonomy" id="258256"/>
    <lineage>
        <taxon>Bacteria</taxon>
        <taxon>Pseudomonadati</taxon>
        <taxon>Pseudomonadota</taxon>
        <taxon>Alphaproteobacteria</taxon>
        <taxon>Hyphomicrobiales</taxon>
        <taxon>Stappiaceae</taxon>
        <taxon>Pseudovibrio</taxon>
    </lineage>
</organism>
<protein>
    <submittedName>
        <fullName evidence="1">Uncharacterized protein</fullName>
    </submittedName>
</protein>
<evidence type="ECO:0000313" key="1">
    <source>
        <dbReference type="EMBL" id="SFU05262.1"/>
    </source>
</evidence>
<dbReference type="RefSeq" id="WP_054783982.1">
    <property type="nucleotide sequence ID" value="NZ_FPBD01000007.1"/>
</dbReference>
<keyword evidence="2" id="KW-1185">Reference proteome</keyword>
<name>A0A1I7D0V1_9HYPH</name>